<keyword evidence="3" id="KW-1185">Reference proteome</keyword>
<gene>
    <name evidence="2" type="ORF">GPUH_LOCUS7775</name>
</gene>
<accession>A0A183DGD5</accession>
<evidence type="ECO:0000313" key="3">
    <source>
        <dbReference type="Proteomes" id="UP000271098"/>
    </source>
</evidence>
<keyword evidence="1" id="KW-1133">Transmembrane helix</keyword>
<reference evidence="2 3" key="2">
    <citation type="submission" date="2018-11" db="EMBL/GenBank/DDBJ databases">
        <authorList>
            <consortium name="Pathogen Informatics"/>
        </authorList>
    </citation>
    <scope>NUCLEOTIDE SEQUENCE [LARGE SCALE GENOMIC DNA]</scope>
</reference>
<evidence type="ECO:0000256" key="1">
    <source>
        <dbReference type="SAM" id="Phobius"/>
    </source>
</evidence>
<protein>
    <submittedName>
        <fullName evidence="2 4">Uncharacterized protein</fullName>
    </submittedName>
</protein>
<dbReference type="Proteomes" id="UP000271098">
    <property type="component" value="Unassembled WGS sequence"/>
</dbReference>
<dbReference type="AlphaFoldDB" id="A0A183DGD5"/>
<organism evidence="4">
    <name type="scientific">Gongylonema pulchrum</name>
    <dbReference type="NCBI Taxonomy" id="637853"/>
    <lineage>
        <taxon>Eukaryota</taxon>
        <taxon>Metazoa</taxon>
        <taxon>Ecdysozoa</taxon>
        <taxon>Nematoda</taxon>
        <taxon>Chromadorea</taxon>
        <taxon>Rhabditida</taxon>
        <taxon>Spirurina</taxon>
        <taxon>Spiruromorpha</taxon>
        <taxon>Spiruroidea</taxon>
        <taxon>Gongylonematidae</taxon>
        <taxon>Gongylonema</taxon>
    </lineage>
</organism>
<evidence type="ECO:0000313" key="4">
    <source>
        <dbReference type="WBParaSite" id="GPUH_0000778501-mRNA-1"/>
    </source>
</evidence>
<keyword evidence="1" id="KW-0472">Membrane</keyword>
<dbReference type="WBParaSite" id="GPUH_0000778501-mRNA-1">
    <property type="protein sequence ID" value="GPUH_0000778501-mRNA-1"/>
    <property type="gene ID" value="GPUH_0000778501"/>
</dbReference>
<proteinExistence type="predicted"/>
<sequence length="107" mass="11268">MSCAGKRLHGCEVIILVAPPLLQDREQEASGWHVVVVLAKDPSLVSLSSINNASLFISIALSLAIVVPLAVVVAVVHFLVLIVVVLVPTRAFASSPAATAIRIFTVF</sequence>
<name>A0A183DGD5_9BILA</name>
<feature type="transmembrane region" description="Helical" evidence="1">
    <location>
        <begin position="55"/>
        <end position="87"/>
    </location>
</feature>
<evidence type="ECO:0000313" key="2">
    <source>
        <dbReference type="EMBL" id="VDK59617.1"/>
    </source>
</evidence>
<keyword evidence="1" id="KW-0812">Transmembrane</keyword>
<dbReference type="EMBL" id="UYRT01020953">
    <property type="protein sequence ID" value="VDK59617.1"/>
    <property type="molecule type" value="Genomic_DNA"/>
</dbReference>
<reference evidence="4" key="1">
    <citation type="submission" date="2016-06" db="UniProtKB">
        <authorList>
            <consortium name="WormBaseParasite"/>
        </authorList>
    </citation>
    <scope>IDENTIFICATION</scope>
</reference>